<feature type="transmembrane region" description="Helical" evidence="8">
    <location>
        <begin position="168"/>
        <end position="188"/>
    </location>
</feature>
<evidence type="ECO:0000256" key="8">
    <source>
        <dbReference type="HAMAP-Rule" id="MF_01521"/>
    </source>
</evidence>
<evidence type="ECO:0000313" key="10">
    <source>
        <dbReference type="EMBL" id="MFC3292110.1"/>
    </source>
</evidence>
<evidence type="ECO:0000256" key="4">
    <source>
        <dbReference type="ARBA" id="ARBA00022989"/>
    </source>
</evidence>
<dbReference type="EMBL" id="JBHRUH010000015">
    <property type="protein sequence ID" value="MFC3292110.1"/>
    <property type="molecule type" value="Genomic_DNA"/>
</dbReference>
<dbReference type="RefSeq" id="WP_019019300.1">
    <property type="nucleotide sequence ID" value="NZ_BMXD01000002.1"/>
</dbReference>
<evidence type="ECO:0000256" key="1">
    <source>
        <dbReference type="ARBA" id="ARBA00022448"/>
    </source>
</evidence>
<keyword evidence="1 8" id="KW-0813">Transport</keyword>
<protein>
    <recommendedName>
        <fullName evidence="8">Putative manganese efflux pump MntP</fullName>
    </recommendedName>
</protein>
<evidence type="ECO:0000256" key="5">
    <source>
        <dbReference type="ARBA" id="ARBA00023065"/>
    </source>
</evidence>
<evidence type="ECO:0000256" key="6">
    <source>
        <dbReference type="ARBA" id="ARBA00023136"/>
    </source>
</evidence>
<gene>
    <name evidence="8 10" type="primary">mntP</name>
    <name evidence="10" type="ORF">ACFOEI_08510</name>
</gene>
<keyword evidence="2 8" id="KW-1003">Cell membrane</keyword>
<evidence type="ECO:0000256" key="3">
    <source>
        <dbReference type="ARBA" id="ARBA00022692"/>
    </source>
</evidence>
<dbReference type="Pfam" id="PF02659">
    <property type="entry name" value="Mntp"/>
    <property type="match status" value="1"/>
</dbReference>
<evidence type="ECO:0000256" key="2">
    <source>
        <dbReference type="ARBA" id="ARBA00022475"/>
    </source>
</evidence>
<evidence type="ECO:0000256" key="7">
    <source>
        <dbReference type="ARBA" id="ARBA00023211"/>
    </source>
</evidence>
<comment type="function">
    <text evidence="8">Probably functions as a manganese efflux pump.</text>
</comment>
<organism evidence="10 11">
    <name type="scientific">Modicisalibacter luteus</name>
    <dbReference type="NCBI Taxonomy" id="453962"/>
    <lineage>
        <taxon>Bacteria</taxon>
        <taxon>Pseudomonadati</taxon>
        <taxon>Pseudomonadota</taxon>
        <taxon>Gammaproteobacteria</taxon>
        <taxon>Oceanospirillales</taxon>
        <taxon>Halomonadaceae</taxon>
        <taxon>Modicisalibacter</taxon>
    </lineage>
</organism>
<dbReference type="InterPro" id="IPR003810">
    <property type="entry name" value="Mntp/YtaF"/>
</dbReference>
<keyword evidence="11" id="KW-1185">Reference proteome</keyword>
<dbReference type="Proteomes" id="UP001595640">
    <property type="component" value="Unassembled WGS sequence"/>
</dbReference>
<keyword evidence="6 8" id="KW-0472">Membrane</keyword>
<dbReference type="HAMAP" id="MF_01521">
    <property type="entry name" value="MntP_pump"/>
    <property type="match status" value="1"/>
</dbReference>
<comment type="subcellular location">
    <subcellularLocation>
        <location evidence="8">Cell membrane</location>
        <topology evidence="8">Multi-pass membrane protein</topology>
    </subcellularLocation>
</comment>
<keyword evidence="3 8" id="KW-0812">Transmembrane</keyword>
<keyword evidence="9" id="KW-0732">Signal</keyword>
<reference evidence="11" key="1">
    <citation type="journal article" date="2019" name="Int. J. Syst. Evol. Microbiol.">
        <title>The Global Catalogue of Microorganisms (GCM) 10K type strain sequencing project: providing services to taxonomists for standard genome sequencing and annotation.</title>
        <authorList>
            <consortium name="The Broad Institute Genomics Platform"/>
            <consortium name="The Broad Institute Genome Sequencing Center for Infectious Disease"/>
            <person name="Wu L."/>
            <person name="Ma J."/>
        </authorList>
    </citation>
    <scope>NUCLEOTIDE SEQUENCE [LARGE SCALE GENOMIC DNA]</scope>
    <source>
        <strain evidence="11">KCTC 12847</strain>
    </source>
</reference>
<dbReference type="PANTHER" id="PTHR35529">
    <property type="entry name" value="MANGANESE EFFLUX PUMP MNTP-RELATED"/>
    <property type="match status" value="1"/>
</dbReference>
<feature type="signal peptide" evidence="9">
    <location>
        <begin position="1"/>
        <end position="17"/>
    </location>
</feature>
<keyword evidence="5 8" id="KW-0406">Ion transport</keyword>
<feature type="transmembrane region" description="Helical" evidence="8">
    <location>
        <begin position="106"/>
        <end position="128"/>
    </location>
</feature>
<dbReference type="NCBIfam" id="NF008546">
    <property type="entry name" value="PRK11469.1"/>
    <property type="match status" value="1"/>
</dbReference>
<comment type="similarity">
    <text evidence="8">Belongs to the MntP (TC 9.B.29) family.</text>
</comment>
<feature type="chain" id="PRO_5045612847" description="Putative manganese efflux pump MntP" evidence="9">
    <location>
        <begin position="18"/>
        <end position="190"/>
    </location>
</feature>
<comment type="caution">
    <text evidence="10">The sequence shown here is derived from an EMBL/GenBank/DDBJ whole genome shotgun (WGS) entry which is preliminary data.</text>
</comment>
<dbReference type="InterPro" id="IPR022929">
    <property type="entry name" value="Put_MntP"/>
</dbReference>
<evidence type="ECO:0000313" key="11">
    <source>
        <dbReference type="Proteomes" id="UP001595640"/>
    </source>
</evidence>
<proteinExistence type="inferred from homology"/>
<comment type="caution">
    <text evidence="8">Lacks conserved residue(s) required for the propagation of feature annotation.</text>
</comment>
<evidence type="ECO:0000256" key="9">
    <source>
        <dbReference type="SAM" id="SignalP"/>
    </source>
</evidence>
<sequence>MSLFSTFLLAFSMSSDAFVASLSKGATLHRPRFAEALRTGMIFGVVETVTPLVGWALGLSMAQYVAAWDHWIAFTLLLMLGGHMILEGLQRDTATPQPRTSRHSSLRLVLTAFSTSIDALAVGVGLAFMDVHIVWTALAIGMATLCMTTLGVMLGRVLGTIVGKRTEIVGGIILIGIGSTILVEHLGLLA</sequence>
<feature type="transmembrane region" description="Helical" evidence="8">
    <location>
        <begin position="134"/>
        <end position="156"/>
    </location>
</feature>
<name>A0ABV7M0Y3_9GAMM</name>
<dbReference type="PANTHER" id="PTHR35529:SF1">
    <property type="entry name" value="MANGANESE EFFLUX PUMP MNTP-RELATED"/>
    <property type="match status" value="1"/>
</dbReference>
<feature type="transmembrane region" description="Helical" evidence="8">
    <location>
        <begin position="68"/>
        <end position="86"/>
    </location>
</feature>
<accession>A0ABV7M0Y3</accession>
<keyword evidence="7 8" id="KW-0464">Manganese</keyword>
<keyword evidence="4 8" id="KW-1133">Transmembrane helix</keyword>